<reference evidence="5 6" key="1">
    <citation type="journal article" date="2009" name="Stand. Genomic Sci.">
        <title>Complete genome sequence of Sanguibacter keddieii type strain (ST-74).</title>
        <authorList>
            <person name="Ivanova N."/>
            <person name="Sikorski J."/>
            <person name="Sims D."/>
            <person name="Brettin T."/>
            <person name="Detter J.C."/>
            <person name="Han C."/>
            <person name="Lapidus A."/>
            <person name="Copeland A."/>
            <person name="Glavina Del Rio T."/>
            <person name="Nolan M."/>
            <person name="Chen F."/>
            <person name="Lucas S."/>
            <person name="Tice H."/>
            <person name="Cheng J.F."/>
            <person name="Bruce D."/>
            <person name="Goodwin L."/>
            <person name="Pitluck S."/>
            <person name="Pati A."/>
            <person name="Mavromatis K."/>
            <person name="Chen A."/>
            <person name="Palaniappan K."/>
            <person name="D'haeseleer P."/>
            <person name="Chain P."/>
            <person name="Bristow J."/>
            <person name="Eisen J.A."/>
            <person name="Markowitz V."/>
            <person name="Hugenholtz P."/>
            <person name="Goker M."/>
            <person name="Pukall R."/>
            <person name="Klenk H.P."/>
            <person name="Kyrpides N.C."/>
        </authorList>
    </citation>
    <scope>NUCLEOTIDE SEQUENCE [LARGE SCALE GENOMIC DNA]</scope>
    <source>
        <strain evidence="6">ATCC 51767 / DSM 10542 / NCFB 3025 / ST-74</strain>
    </source>
</reference>
<evidence type="ECO:0000256" key="1">
    <source>
        <dbReference type="ARBA" id="ARBA00022679"/>
    </source>
</evidence>
<dbReference type="RefSeq" id="WP_012868382.1">
    <property type="nucleotide sequence ID" value="NC_013521.1"/>
</dbReference>
<dbReference type="Pfam" id="PF00583">
    <property type="entry name" value="Acetyltransf_1"/>
    <property type="match status" value="1"/>
</dbReference>
<dbReference type="STRING" id="446469.Sked_34230"/>
<name>D1BEM8_SANKS</name>
<proteinExistence type="predicted"/>
<sequence>MSTDSAVVPGHLDGQQTSTAAQHGPAGQHGSAGPHGFEVRSVHMTDPLVRPLLDDLERTYLRLYASLLGEEVLREEMAHYAPEEFVAPDGDFVLVLDDGVPVAGGAFRLSVEPELGDPSLSRYPDAQRGTDGRTVAATAELKRIWTHADHRRRGLARIVLAELEDRAAAAGYGRIYLTTGSRQPEAAALYLRTGYTALYDTDAAWTDADGPLAFEKWMLPPV</sequence>
<dbReference type="PANTHER" id="PTHR43877">
    <property type="entry name" value="AMINOALKYLPHOSPHONATE N-ACETYLTRANSFERASE-RELATED-RELATED"/>
    <property type="match status" value="1"/>
</dbReference>
<gene>
    <name evidence="5" type="ordered locus">Sked_34230</name>
</gene>
<dbReference type="Proteomes" id="UP000000322">
    <property type="component" value="Chromosome"/>
</dbReference>
<evidence type="ECO:0000259" key="4">
    <source>
        <dbReference type="PROSITE" id="PS51186"/>
    </source>
</evidence>
<evidence type="ECO:0000256" key="3">
    <source>
        <dbReference type="SAM" id="MobiDB-lite"/>
    </source>
</evidence>
<accession>D1BEM8</accession>
<evidence type="ECO:0000313" key="5">
    <source>
        <dbReference type="EMBL" id="ACZ23314.1"/>
    </source>
</evidence>
<dbReference type="CDD" id="cd04301">
    <property type="entry name" value="NAT_SF"/>
    <property type="match status" value="1"/>
</dbReference>
<dbReference type="GO" id="GO:0016747">
    <property type="term" value="F:acyltransferase activity, transferring groups other than amino-acyl groups"/>
    <property type="evidence" value="ECO:0007669"/>
    <property type="project" value="InterPro"/>
</dbReference>
<keyword evidence="6" id="KW-1185">Reference proteome</keyword>
<dbReference type="eggNOG" id="COG0456">
    <property type="taxonomic scope" value="Bacteria"/>
</dbReference>
<keyword evidence="1" id="KW-0808">Transferase</keyword>
<organism evidence="5 6">
    <name type="scientific">Sanguibacter keddieii (strain ATCC 51767 / DSM 10542 / NCFB 3025 / ST-74)</name>
    <dbReference type="NCBI Taxonomy" id="446469"/>
    <lineage>
        <taxon>Bacteria</taxon>
        <taxon>Bacillati</taxon>
        <taxon>Actinomycetota</taxon>
        <taxon>Actinomycetes</taxon>
        <taxon>Micrococcales</taxon>
        <taxon>Sanguibacteraceae</taxon>
        <taxon>Sanguibacter</taxon>
    </lineage>
</organism>
<dbReference type="InterPro" id="IPR000182">
    <property type="entry name" value="GNAT_dom"/>
</dbReference>
<dbReference type="InterPro" id="IPR016181">
    <property type="entry name" value="Acyl_CoA_acyltransferase"/>
</dbReference>
<dbReference type="EMBL" id="CP001819">
    <property type="protein sequence ID" value="ACZ23314.1"/>
    <property type="molecule type" value="Genomic_DNA"/>
</dbReference>
<feature type="region of interest" description="Disordered" evidence="3">
    <location>
        <begin position="1"/>
        <end position="38"/>
    </location>
</feature>
<evidence type="ECO:0000313" key="6">
    <source>
        <dbReference type="Proteomes" id="UP000000322"/>
    </source>
</evidence>
<dbReference type="Gene3D" id="3.40.630.30">
    <property type="match status" value="1"/>
</dbReference>
<feature type="domain" description="N-acetyltransferase" evidence="4">
    <location>
        <begin position="47"/>
        <end position="221"/>
    </location>
</feature>
<protein>
    <submittedName>
        <fullName evidence="5">Acetyltransferase (GNAT) family protein</fullName>
    </submittedName>
</protein>
<dbReference type="SUPFAM" id="SSF55729">
    <property type="entry name" value="Acyl-CoA N-acyltransferases (Nat)"/>
    <property type="match status" value="1"/>
</dbReference>
<dbReference type="KEGG" id="ske:Sked_34230"/>
<dbReference type="PROSITE" id="PS51186">
    <property type="entry name" value="GNAT"/>
    <property type="match status" value="1"/>
</dbReference>
<dbReference type="PANTHER" id="PTHR43877:SF2">
    <property type="entry name" value="AMINOALKYLPHOSPHONATE N-ACETYLTRANSFERASE-RELATED"/>
    <property type="match status" value="1"/>
</dbReference>
<dbReference type="HOGENOM" id="CLU_013985_11_1_11"/>
<dbReference type="InterPro" id="IPR050832">
    <property type="entry name" value="Bact_Acetyltransf"/>
</dbReference>
<dbReference type="AlphaFoldDB" id="D1BEM8"/>
<keyword evidence="2" id="KW-0012">Acyltransferase</keyword>
<evidence type="ECO:0000256" key="2">
    <source>
        <dbReference type="ARBA" id="ARBA00023315"/>
    </source>
</evidence>